<accession>A0A316TVS4</accession>
<protein>
    <submittedName>
        <fullName evidence="2">Uncharacterized protein</fullName>
    </submittedName>
</protein>
<evidence type="ECO:0000313" key="3">
    <source>
        <dbReference type="Proteomes" id="UP000245942"/>
    </source>
</evidence>
<organism evidence="2 3">
    <name type="scientific">Pseudomicrostroma glucosiphilum</name>
    <dbReference type="NCBI Taxonomy" id="1684307"/>
    <lineage>
        <taxon>Eukaryota</taxon>
        <taxon>Fungi</taxon>
        <taxon>Dikarya</taxon>
        <taxon>Basidiomycota</taxon>
        <taxon>Ustilaginomycotina</taxon>
        <taxon>Exobasidiomycetes</taxon>
        <taxon>Microstromatales</taxon>
        <taxon>Microstromatales incertae sedis</taxon>
        <taxon>Pseudomicrostroma</taxon>
    </lineage>
</organism>
<reference evidence="2 3" key="1">
    <citation type="journal article" date="2018" name="Mol. Biol. Evol.">
        <title>Broad Genomic Sampling Reveals a Smut Pathogenic Ancestry of the Fungal Clade Ustilaginomycotina.</title>
        <authorList>
            <person name="Kijpornyongpan T."/>
            <person name="Mondo S.J."/>
            <person name="Barry K."/>
            <person name="Sandor L."/>
            <person name="Lee J."/>
            <person name="Lipzen A."/>
            <person name="Pangilinan J."/>
            <person name="LaButti K."/>
            <person name="Hainaut M."/>
            <person name="Henrissat B."/>
            <person name="Grigoriev I.V."/>
            <person name="Spatafora J.W."/>
            <person name="Aime M.C."/>
        </authorList>
    </citation>
    <scope>NUCLEOTIDE SEQUENCE [LARGE SCALE GENOMIC DNA]</scope>
    <source>
        <strain evidence="2 3">MCA 4718</strain>
    </source>
</reference>
<dbReference type="AlphaFoldDB" id="A0A316TVS4"/>
<keyword evidence="3" id="KW-1185">Reference proteome</keyword>
<feature type="compositionally biased region" description="Polar residues" evidence="1">
    <location>
        <begin position="145"/>
        <end position="164"/>
    </location>
</feature>
<feature type="compositionally biased region" description="Acidic residues" evidence="1">
    <location>
        <begin position="379"/>
        <end position="433"/>
    </location>
</feature>
<feature type="compositionally biased region" description="Acidic residues" evidence="1">
    <location>
        <begin position="511"/>
        <end position="530"/>
    </location>
</feature>
<dbReference type="Proteomes" id="UP000245942">
    <property type="component" value="Unassembled WGS sequence"/>
</dbReference>
<feature type="region of interest" description="Disordered" evidence="1">
    <location>
        <begin position="374"/>
        <end position="469"/>
    </location>
</feature>
<feature type="region of interest" description="Disordered" evidence="1">
    <location>
        <begin position="498"/>
        <end position="535"/>
    </location>
</feature>
<proteinExistence type="predicted"/>
<feature type="region of interest" description="Disordered" evidence="1">
    <location>
        <begin position="116"/>
        <end position="172"/>
    </location>
</feature>
<dbReference type="EMBL" id="KZ819345">
    <property type="protein sequence ID" value="PWN17646.1"/>
    <property type="molecule type" value="Genomic_DNA"/>
</dbReference>
<dbReference type="GeneID" id="37012977"/>
<sequence>MEPLGDSPFFDYNGMTHFRPWLRMQDIRRNDPLSKDPLLAAAGSLFNREKKKYKDSSGKVGAHRHYWPKVRPGRRPRNGQSARADLRVAVWRRVRTTAEVMDGYSATQAFQQAVEDVSDAEQDSSYPDFPPRASTPLSGARSMRGRTTYTVDSTSTSRLSTPTAIGTDVGPSQIPASHLAKAQTLYECRKAYNDLPPEEQARKPVDWRRHWPTLDVYQKALLECRTLMIQQVQLISRQPSLTAMQIWQALDSVLRQAAYKLPPLQWNYMEWPAIPEDPSTSQTAGTSAQHALTAGDELVSEAFQVDPVFSDALRTLDVIVKRSAFDKRSGTTEGRWPALIIVCRVEALMLVNISEVRAAAFRAYKKQVGNIYERPLTESESEDEGEEEEQQQYEEQEQEQEQEEEAEQEQEELQQEEEQRQEEEEEEEEEEEAVATGGKRNRRASGTTVRRLRQRHSEESLSGSVTEEDGQDLFERAQMSGNQHNGFDESRLYARSGEPRMQDPRQPCQSLEDDGDDSETESESESDVDGDAGPGAAATVRAKVKLTEGQLIGCGRCAMVVGVVRDITGRVTCPRGNRQMVNLSRINAIFAEERLRLHMGAFTYSARLTKRTSM</sequence>
<dbReference type="RefSeq" id="XP_025344806.1">
    <property type="nucleotide sequence ID" value="XM_025491243.1"/>
</dbReference>
<evidence type="ECO:0000313" key="2">
    <source>
        <dbReference type="EMBL" id="PWN17646.1"/>
    </source>
</evidence>
<name>A0A316TVS4_9BASI</name>
<evidence type="ECO:0000256" key="1">
    <source>
        <dbReference type="SAM" id="MobiDB-lite"/>
    </source>
</evidence>
<gene>
    <name evidence="2" type="ORF">BCV69DRAFT_279404</name>
</gene>